<sequence>MRDSVCVQAAGGAGRPNAVTNAMIKTRRFRWALPFTLALCLLPAAALAGDGGGAEANPMHRMVVLVIQLGAILFVAKLGHILFEKIGLPGPLGELAAGILIGPYALGRLGFYGFAHGLFAPHPALGVSPELYGLCAVASVVLMFSIGLETDLGMMRRYATAGGLAGLGGVIMSFALGAGVGAVFSSALLGKPLDFFAPECLLLGVIATATSVGISARILLDKGKLNSPEGVTILSAAVIDDVVGIILLAIVMGVVKASGASGDVDWGRVGTVAAKAVGVWLTATVLGLLASRRISAVLKWFGDRTSIAVMALGLALILAGLFEEAGLAMIIGAYVMGLSLSKADISFAVQEKLHPIGSFLVPVFFCVSGMRIDLGAIGSGGVLAFGLLYAAAALAAKALGCGLPVLLANFNLRGAARIGFGMA</sequence>
<keyword evidence="5 10" id="KW-1133">Transmembrane helix</keyword>
<evidence type="ECO:0000256" key="3">
    <source>
        <dbReference type="ARBA" id="ARBA00022449"/>
    </source>
</evidence>
<feature type="domain" description="Cation/H+ exchanger transmembrane" evidence="11">
    <location>
        <begin position="72"/>
        <end position="423"/>
    </location>
</feature>
<evidence type="ECO:0000256" key="1">
    <source>
        <dbReference type="ARBA" id="ARBA00004141"/>
    </source>
</evidence>
<feature type="transmembrane region" description="Helical" evidence="10">
    <location>
        <begin position="325"/>
        <end position="341"/>
    </location>
</feature>
<accession>A0A0F9FKW8</accession>
<protein>
    <recommendedName>
        <fullName evidence="11">Cation/H+ exchanger transmembrane domain-containing protein</fullName>
    </recommendedName>
</protein>
<keyword evidence="9" id="KW-0739">Sodium transport</keyword>
<evidence type="ECO:0000256" key="9">
    <source>
        <dbReference type="ARBA" id="ARBA00023201"/>
    </source>
</evidence>
<evidence type="ECO:0000256" key="8">
    <source>
        <dbReference type="ARBA" id="ARBA00023136"/>
    </source>
</evidence>
<gene>
    <name evidence="12" type="ORF">LCGC14_1938680</name>
</gene>
<feature type="transmembrane region" description="Helical" evidence="10">
    <location>
        <begin position="353"/>
        <end position="372"/>
    </location>
</feature>
<feature type="non-terminal residue" evidence="12">
    <location>
        <position position="423"/>
    </location>
</feature>
<evidence type="ECO:0000256" key="10">
    <source>
        <dbReference type="SAM" id="Phobius"/>
    </source>
</evidence>
<feature type="transmembrane region" description="Helical" evidence="10">
    <location>
        <begin position="61"/>
        <end position="83"/>
    </location>
</feature>
<feature type="transmembrane region" description="Helical" evidence="10">
    <location>
        <begin position="301"/>
        <end position="319"/>
    </location>
</feature>
<feature type="transmembrane region" description="Helical" evidence="10">
    <location>
        <begin position="31"/>
        <end position="49"/>
    </location>
</feature>
<feature type="transmembrane region" description="Helical" evidence="10">
    <location>
        <begin position="131"/>
        <end position="152"/>
    </location>
</feature>
<dbReference type="GO" id="GO:0015297">
    <property type="term" value="F:antiporter activity"/>
    <property type="evidence" value="ECO:0007669"/>
    <property type="project" value="UniProtKB-KW"/>
</dbReference>
<feature type="transmembrane region" description="Helical" evidence="10">
    <location>
        <begin position="384"/>
        <end position="407"/>
    </location>
</feature>
<dbReference type="PANTHER" id="PTHR43562">
    <property type="entry name" value="NAPA-TYPE SODIUM/HYDROGEN ANTIPORTER"/>
    <property type="match status" value="1"/>
</dbReference>
<feature type="transmembrane region" description="Helical" evidence="10">
    <location>
        <begin position="201"/>
        <end position="220"/>
    </location>
</feature>
<evidence type="ECO:0000256" key="5">
    <source>
        <dbReference type="ARBA" id="ARBA00022989"/>
    </source>
</evidence>
<feature type="transmembrane region" description="Helical" evidence="10">
    <location>
        <begin position="95"/>
        <end position="119"/>
    </location>
</feature>
<keyword evidence="4 10" id="KW-0812">Transmembrane</keyword>
<evidence type="ECO:0000256" key="6">
    <source>
        <dbReference type="ARBA" id="ARBA00023053"/>
    </source>
</evidence>
<feature type="transmembrane region" description="Helical" evidence="10">
    <location>
        <begin position="232"/>
        <end position="254"/>
    </location>
</feature>
<comment type="subcellular location">
    <subcellularLocation>
        <location evidence="1">Membrane</location>
        <topology evidence="1">Multi-pass membrane protein</topology>
    </subcellularLocation>
</comment>
<dbReference type="InterPro" id="IPR038770">
    <property type="entry name" value="Na+/solute_symporter_sf"/>
</dbReference>
<reference evidence="12" key="1">
    <citation type="journal article" date="2015" name="Nature">
        <title>Complex archaea that bridge the gap between prokaryotes and eukaryotes.</title>
        <authorList>
            <person name="Spang A."/>
            <person name="Saw J.H."/>
            <person name="Jorgensen S.L."/>
            <person name="Zaremba-Niedzwiedzka K."/>
            <person name="Martijn J."/>
            <person name="Lind A.E."/>
            <person name="van Eijk R."/>
            <person name="Schleper C."/>
            <person name="Guy L."/>
            <person name="Ettema T.J."/>
        </authorList>
    </citation>
    <scope>NUCLEOTIDE SEQUENCE</scope>
</reference>
<evidence type="ECO:0000313" key="12">
    <source>
        <dbReference type="EMBL" id="KKL87044.1"/>
    </source>
</evidence>
<proteinExistence type="predicted"/>
<dbReference type="GO" id="GO:0016020">
    <property type="term" value="C:membrane"/>
    <property type="evidence" value="ECO:0007669"/>
    <property type="project" value="UniProtKB-SubCell"/>
</dbReference>
<dbReference type="AlphaFoldDB" id="A0A0F9FKW8"/>
<dbReference type="GO" id="GO:1902600">
    <property type="term" value="P:proton transmembrane transport"/>
    <property type="evidence" value="ECO:0007669"/>
    <property type="project" value="InterPro"/>
</dbReference>
<name>A0A0F9FKW8_9ZZZZ</name>
<feature type="transmembrane region" description="Helical" evidence="10">
    <location>
        <begin position="164"/>
        <end position="189"/>
    </location>
</feature>
<keyword evidence="7" id="KW-0406">Ion transport</keyword>
<evidence type="ECO:0000256" key="7">
    <source>
        <dbReference type="ARBA" id="ARBA00023065"/>
    </source>
</evidence>
<keyword evidence="8 10" id="KW-0472">Membrane</keyword>
<evidence type="ECO:0000259" key="11">
    <source>
        <dbReference type="Pfam" id="PF00999"/>
    </source>
</evidence>
<feature type="transmembrane region" description="Helical" evidence="10">
    <location>
        <begin position="266"/>
        <end position="289"/>
    </location>
</feature>
<evidence type="ECO:0000256" key="4">
    <source>
        <dbReference type="ARBA" id="ARBA00022692"/>
    </source>
</evidence>
<keyword evidence="3" id="KW-0050">Antiport</keyword>
<dbReference type="Gene3D" id="1.20.1530.20">
    <property type="match status" value="1"/>
</dbReference>
<keyword evidence="6" id="KW-0915">Sodium</keyword>
<organism evidence="12">
    <name type="scientific">marine sediment metagenome</name>
    <dbReference type="NCBI Taxonomy" id="412755"/>
    <lineage>
        <taxon>unclassified sequences</taxon>
        <taxon>metagenomes</taxon>
        <taxon>ecological metagenomes</taxon>
    </lineage>
</organism>
<dbReference type="GO" id="GO:0006814">
    <property type="term" value="P:sodium ion transport"/>
    <property type="evidence" value="ECO:0007669"/>
    <property type="project" value="UniProtKB-KW"/>
</dbReference>
<comment type="caution">
    <text evidence="12">The sequence shown here is derived from an EMBL/GenBank/DDBJ whole genome shotgun (WGS) entry which is preliminary data.</text>
</comment>
<dbReference type="Pfam" id="PF00999">
    <property type="entry name" value="Na_H_Exchanger"/>
    <property type="match status" value="1"/>
</dbReference>
<dbReference type="PANTHER" id="PTHR43562:SF3">
    <property type="entry name" value="SODIUM ION_PROTON EXCHANGER (EUROFUNG)"/>
    <property type="match status" value="1"/>
</dbReference>
<dbReference type="InterPro" id="IPR006153">
    <property type="entry name" value="Cation/H_exchanger_TM"/>
</dbReference>
<dbReference type="EMBL" id="LAZR01020942">
    <property type="protein sequence ID" value="KKL87044.1"/>
    <property type="molecule type" value="Genomic_DNA"/>
</dbReference>
<keyword evidence="2" id="KW-0813">Transport</keyword>
<evidence type="ECO:0000256" key="2">
    <source>
        <dbReference type="ARBA" id="ARBA00022448"/>
    </source>
</evidence>